<dbReference type="EMBL" id="DTIY01000042">
    <property type="protein sequence ID" value="HGY39379.1"/>
    <property type="molecule type" value="Genomic_DNA"/>
</dbReference>
<proteinExistence type="predicted"/>
<dbReference type="InterPro" id="IPR013490">
    <property type="entry name" value="CRISPR-assoc_RAMP_Csx10"/>
</dbReference>
<dbReference type="RefSeq" id="WP_017873326.1">
    <property type="nucleotide sequence ID" value="NZ_CP187957.1"/>
</dbReference>
<dbReference type="InterPro" id="IPR005537">
    <property type="entry name" value="RAMP_III_fam"/>
</dbReference>
<accession>A0A7V4WL57</accession>
<gene>
    <name evidence="3" type="primary">csx10</name>
    <name evidence="3" type="ORF">ENW11_06220</name>
</gene>
<keyword evidence="1" id="KW-0051">Antiviral defense</keyword>
<dbReference type="GO" id="GO:0051607">
    <property type="term" value="P:defense response to virus"/>
    <property type="evidence" value="ECO:0007669"/>
    <property type="project" value="UniProtKB-KW"/>
</dbReference>
<dbReference type="Pfam" id="PF03787">
    <property type="entry name" value="RAMPs"/>
    <property type="match status" value="1"/>
</dbReference>
<dbReference type="Gene3D" id="2.60.40.4350">
    <property type="match status" value="1"/>
</dbReference>
<evidence type="ECO:0000259" key="2">
    <source>
        <dbReference type="Pfam" id="PF03787"/>
    </source>
</evidence>
<dbReference type="NCBIfam" id="TIGR02674">
    <property type="entry name" value="cas_cyan_RAMP_2"/>
    <property type="match status" value="1"/>
</dbReference>
<name>A0A7V4WL57_9BACT</name>
<reference evidence="3" key="1">
    <citation type="journal article" date="2020" name="mSystems">
        <title>Genome- and Community-Level Interaction Insights into Carbon Utilization and Element Cycling Functions of Hydrothermarchaeota in Hydrothermal Sediment.</title>
        <authorList>
            <person name="Zhou Z."/>
            <person name="Liu Y."/>
            <person name="Xu W."/>
            <person name="Pan J."/>
            <person name="Luo Z.H."/>
            <person name="Li M."/>
        </authorList>
    </citation>
    <scope>NUCLEOTIDE SEQUENCE [LARGE SCALE GENOMIC DNA]</scope>
    <source>
        <strain evidence="3">SpSt-82</strain>
    </source>
</reference>
<sequence>MGKVVLELIPESPLRVGGVRPKENFLSTVGYIPGSVLRGTLAEWFRVQDREGDIVPVVSEMRFGNLFPAPREAHYALPLPLTALECKLHGGFRTEGGHGIRDSLLVACVYEELERLGARFPVPLLFRCRECGGRMERVRGFCAHTPSGWRKAEVSLGLKTGVALSRFRRVAQEKALYRVMGIRPKDGLVFLGRLSFQREEQLRELEVAVEHLGVGALTTRGFGKARLSARSDALPSLSERLRNFNERLRTVWRDLLHLCRQAGGAEAIPESPHHTYFSLDLLSPGIFTDASGLPSLVPVLELAGESLSPVFWATHQVHAGGWSTAWGLPKPTALAAAQGSAYVFKSSLGEKELLPLLEALESGGIGERTDEGFGEVVVCHPLHQEVMPV</sequence>
<comment type="caution">
    <text evidence="3">The sequence shown here is derived from an EMBL/GenBank/DDBJ whole genome shotgun (WGS) entry which is preliminary data.</text>
</comment>
<organism evidence="3">
    <name type="scientific">Candidatus Caldatribacterium saccharofermentans</name>
    <dbReference type="NCBI Taxonomy" id="1454753"/>
    <lineage>
        <taxon>Bacteria</taxon>
        <taxon>Pseudomonadati</taxon>
        <taxon>Atribacterota</taxon>
        <taxon>Atribacteria</taxon>
        <taxon>Atribacterales</taxon>
        <taxon>Candidatus Caldatribacteriaceae</taxon>
        <taxon>Candidatus Caldatribacterium</taxon>
    </lineage>
</organism>
<evidence type="ECO:0000313" key="3">
    <source>
        <dbReference type="EMBL" id="HGY39379.1"/>
    </source>
</evidence>
<dbReference type="AlphaFoldDB" id="A0A7V4WL57"/>
<evidence type="ECO:0000256" key="1">
    <source>
        <dbReference type="ARBA" id="ARBA00023118"/>
    </source>
</evidence>
<protein>
    <submittedName>
        <fullName evidence="3">CRISPR-associated RAMP protein Csx10</fullName>
    </submittedName>
</protein>
<feature type="domain" description="CRISPR type III-associated protein" evidence="2">
    <location>
        <begin position="11"/>
        <end position="224"/>
    </location>
</feature>